<sequence length="171" mass="19278">MIKIINEYQPLPAILPVNDNSLTLSDDETIHTLSTKLADYSVNLEFTCPSASWRNFFKANNGEGNNPIKANLREPRSSFKRHLLSPNLRSGSSLLVDILMKTTTPKQASELIEGLGDKHNLKVKRFRTMKYQDSLSGKHLQYDFNELEARNGFSVADIHALSTAARKNNEM</sequence>
<organism evidence="1 2">
    <name type="scientific">Parashewanella spongiae</name>
    <dbReference type="NCBI Taxonomy" id="342950"/>
    <lineage>
        <taxon>Bacteria</taxon>
        <taxon>Pseudomonadati</taxon>
        <taxon>Pseudomonadota</taxon>
        <taxon>Gammaproteobacteria</taxon>
        <taxon>Alteromonadales</taxon>
        <taxon>Shewanellaceae</taxon>
        <taxon>Parashewanella</taxon>
    </lineage>
</organism>
<evidence type="ECO:0000313" key="1">
    <source>
        <dbReference type="EMBL" id="RJY19456.1"/>
    </source>
</evidence>
<reference evidence="1 2" key="1">
    <citation type="submission" date="2018-09" db="EMBL/GenBank/DDBJ databases">
        <title>Phylogeny of the Shewanellaceae, and recommendation for two new genera, Pseudoshewanella and Parashewanella.</title>
        <authorList>
            <person name="Wang G."/>
        </authorList>
    </citation>
    <scope>NUCLEOTIDE SEQUENCE [LARGE SCALE GENOMIC DNA]</scope>
    <source>
        <strain evidence="1 2">KCTC 22492</strain>
    </source>
</reference>
<name>A0A3A6UCR4_9GAMM</name>
<protein>
    <submittedName>
        <fullName evidence="1">Uncharacterized protein</fullName>
    </submittedName>
</protein>
<proteinExistence type="predicted"/>
<gene>
    <name evidence="1" type="ORF">D5R81_00460</name>
</gene>
<dbReference type="AlphaFoldDB" id="A0A3A6UCR4"/>
<accession>A0A3A6UCR4</accession>
<evidence type="ECO:0000313" key="2">
    <source>
        <dbReference type="Proteomes" id="UP000273022"/>
    </source>
</evidence>
<comment type="caution">
    <text evidence="1">The sequence shown here is derived from an EMBL/GenBank/DDBJ whole genome shotgun (WGS) entry which is preliminary data.</text>
</comment>
<dbReference type="EMBL" id="QYYH01000002">
    <property type="protein sequence ID" value="RJY19456.1"/>
    <property type="molecule type" value="Genomic_DNA"/>
</dbReference>
<dbReference type="Proteomes" id="UP000273022">
    <property type="component" value="Unassembled WGS sequence"/>
</dbReference>
<dbReference type="RefSeq" id="WP_121851693.1">
    <property type="nucleotide sequence ID" value="NZ_CP037952.1"/>
</dbReference>
<keyword evidence="2" id="KW-1185">Reference proteome</keyword>